<feature type="compositionally biased region" description="Basic and acidic residues" evidence="1">
    <location>
        <begin position="526"/>
        <end position="535"/>
    </location>
</feature>
<dbReference type="OrthoDB" id="10609901at2759"/>
<feature type="region of interest" description="Disordered" evidence="1">
    <location>
        <begin position="48"/>
        <end position="100"/>
    </location>
</feature>
<reference evidence="2 3" key="1">
    <citation type="submission" date="2019-02" db="EMBL/GenBank/DDBJ databases">
        <title>Genome sequencing of the rare red list fungi Dentipellis fragilis.</title>
        <authorList>
            <person name="Buettner E."/>
            <person name="Kellner H."/>
        </authorList>
    </citation>
    <scope>NUCLEOTIDE SEQUENCE [LARGE SCALE GENOMIC DNA]</scope>
    <source>
        <strain evidence="2 3">DSM 105465</strain>
    </source>
</reference>
<name>A0A4Y9YJA0_9AGAM</name>
<dbReference type="Proteomes" id="UP000298327">
    <property type="component" value="Unassembled WGS sequence"/>
</dbReference>
<comment type="caution">
    <text evidence="2">The sequence shown here is derived from an EMBL/GenBank/DDBJ whole genome shotgun (WGS) entry which is preliminary data.</text>
</comment>
<feature type="region of interest" description="Disordered" evidence="1">
    <location>
        <begin position="508"/>
        <end position="551"/>
    </location>
</feature>
<feature type="compositionally biased region" description="Low complexity" evidence="1">
    <location>
        <begin position="152"/>
        <end position="169"/>
    </location>
</feature>
<dbReference type="AlphaFoldDB" id="A0A4Y9YJA0"/>
<evidence type="ECO:0000256" key="1">
    <source>
        <dbReference type="SAM" id="MobiDB-lite"/>
    </source>
</evidence>
<keyword evidence="3" id="KW-1185">Reference proteome</keyword>
<accession>A0A4Y9YJA0</accession>
<feature type="region of interest" description="Disordered" evidence="1">
    <location>
        <begin position="151"/>
        <end position="170"/>
    </location>
</feature>
<proteinExistence type="predicted"/>
<gene>
    <name evidence="2" type="ORF">EVG20_g6643</name>
</gene>
<feature type="compositionally biased region" description="Basic and acidic residues" evidence="1">
    <location>
        <begin position="80"/>
        <end position="89"/>
    </location>
</feature>
<sequence length="551" mass="60856">MENDYDADDDGRTFRAQVILQMMYTVMQNRQRQEDAMKAQDGTQMIIDGDAAITEEGQDTEEKSAEPMVVDTPEPTTNNESKEAEEPKNKSPPKQHNTCDPAAQLEQDLKSDPTAVDIPAWTAAHRKAFQAEPTAHTGCHRLIWRAIDVLEPDPGSASGPSPDSAPADAHTQAALTELMREVFYCLSPHSFIYRQAGMRLIALLCSSAPPFDVLEEAVCIRRALLKTRHDLREANDVGDMLETLAALCRRQALRYLDYALEERVAFARQALVLTPGDPTLMDALVDFLGVLYDRSSQLAHLQEMVYLREEINQRKEGADCAVLSGMETQLDEKTRLSPDISSWLRLHRRMCELAPRTHAGCPERLVALADSMERRKFGEDQCMAVLKEAERLTSAGTGVSSRLKVLNALVGLCKYRRNEKFQKQADQYKRPALTLLRGTWHTISALPHLSRKRAPSPLDGKADGLRAASLVFDATAAATRGDLPQLLWVNPFRAHHQMLVVGGGVGKSSAMMGSSRDPGLAGSESARGRTGREGGGDGLWKGEEEEEVEGV</sequence>
<organism evidence="2 3">
    <name type="scientific">Dentipellis fragilis</name>
    <dbReference type="NCBI Taxonomy" id="205917"/>
    <lineage>
        <taxon>Eukaryota</taxon>
        <taxon>Fungi</taxon>
        <taxon>Dikarya</taxon>
        <taxon>Basidiomycota</taxon>
        <taxon>Agaricomycotina</taxon>
        <taxon>Agaricomycetes</taxon>
        <taxon>Russulales</taxon>
        <taxon>Hericiaceae</taxon>
        <taxon>Dentipellis</taxon>
    </lineage>
</organism>
<evidence type="ECO:0000313" key="3">
    <source>
        <dbReference type="Proteomes" id="UP000298327"/>
    </source>
</evidence>
<protein>
    <submittedName>
        <fullName evidence="2">Uncharacterized protein</fullName>
    </submittedName>
</protein>
<dbReference type="EMBL" id="SEOQ01000455">
    <property type="protein sequence ID" value="TFY62604.1"/>
    <property type="molecule type" value="Genomic_DNA"/>
</dbReference>
<evidence type="ECO:0000313" key="2">
    <source>
        <dbReference type="EMBL" id="TFY62604.1"/>
    </source>
</evidence>